<dbReference type="InterPro" id="IPR050194">
    <property type="entry name" value="Glycosyltransferase_grp1"/>
</dbReference>
<dbReference type="GO" id="GO:0016757">
    <property type="term" value="F:glycosyltransferase activity"/>
    <property type="evidence" value="ECO:0007669"/>
    <property type="project" value="TreeGrafter"/>
</dbReference>
<feature type="domain" description="Glycosyltransferase subfamily 4-like N-terminal" evidence="1">
    <location>
        <begin position="18"/>
        <end position="181"/>
    </location>
</feature>
<dbReference type="PANTHER" id="PTHR45947">
    <property type="entry name" value="SULFOQUINOVOSYL TRANSFERASE SQD2"/>
    <property type="match status" value="1"/>
</dbReference>
<sequence>MSGFRILMFSSYFPPEYSGAALQAVTLAKELRARGHHIEFVTQRWEGLSAEDAFDGFRVTRLDCGRGDKHRELRLWWNLYRFLQRRHRDFDFLHTHGAYYRNVIVGPLGHAFKLKSLAKASLANNDLRDLGQTITGRIHLAMLRRVDACLAISRDLEREFIEGGVSAERVHYFPNCVDTERLFPADPHERQALRHRYGLPLDKKIVLYMGVFDDRKNVGWLIREWLRAEGFGLNALLLAVGPRSREDPHGYFKETMSQDALAHPDLLRIEGEVVQVADYYRAADLFIMPSKSEGLPNAVLEAMACGLPCLAANVSGTRELVVDGQTGCLFEPDDVAGLRAALQCGLGSAAQALGAAGRRRVEECFSIRQLADRYVDLYRFLIRH</sequence>
<dbReference type="InterPro" id="IPR028098">
    <property type="entry name" value="Glyco_trans_4-like_N"/>
</dbReference>
<organism evidence="2 3">
    <name type="scientific">Thiocystis violascens (strain ATCC 17096 / DSM 198 / 6111)</name>
    <name type="common">Chromatium violascens</name>
    <dbReference type="NCBI Taxonomy" id="765911"/>
    <lineage>
        <taxon>Bacteria</taxon>
        <taxon>Pseudomonadati</taxon>
        <taxon>Pseudomonadota</taxon>
        <taxon>Gammaproteobacteria</taxon>
        <taxon>Chromatiales</taxon>
        <taxon>Chromatiaceae</taxon>
        <taxon>Thiocystis</taxon>
    </lineage>
</organism>
<accession>I3YFW9</accession>
<dbReference type="HOGENOM" id="CLU_009583_2_5_6"/>
<evidence type="ECO:0000313" key="3">
    <source>
        <dbReference type="Proteomes" id="UP000006062"/>
    </source>
</evidence>
<evidence type="ECO:0000259" key="1">
    <source>
        <dbReference type="Pfam" id="PF13439"/>
    </source>
</evidence>
<dbReference type="PANTHER" id="PTHR45947:SF3">
    <property type="entry name" value="SULFOQUINOVOSYL TRANSFERASE SQD2"/>
    <property type="match status" value="1"/>
</dbReference>
<dbReference type="RefSeq" id="WP_014780273.1">
    <property type="nucleotide sequence ID" value="NC_018012.1"/>
</dbReference>
<gene>
    <name evidence="2" type="ordered locus">Thivi_4064</name>
</gene>
<proteinExistence type="predicted"/>
<keyword evidence="2" id="KW-0808">Transferase</keyword>
<dbReference type="eggNOG" id="COG0438">
    <property type="taxonomic scope" value="Bacteria"/>
</dbReference>
<dbReference type="Pfam" id="PF13692">
    <property type="entry name" value="Glyco_trans_1_4"/>
    <property type="match status" value="1"/>
</dbReference>
<dbReference type="Pfam" id="PF13439">
    <property type="entry name" value="Glyco_transf_4"/>
    <property type="match status" value="1"/>
</dbReference>
<reference evidence="2 3" key="1">
    <citation type="submission" date="2012-06" db="EMBL/GenBank/DDBJ databases">
        <title>Complete sequence of Thiocystis violascens DSM 198.</title>
        <authorList>
            <consortium name="US DOE Joint Genome Institute"/>
            <person name="Lucas S."/>
            <person name="Han J."/>
            <person name="Lapidus A."/>
            <person name="Cheng J.-F."/>
            <person name="Goodwin L."/>
            <person name="Pitluck S."/>
            <person name="Peters L."/>
            <person name="Ovchinnikova G."/>
            <person name="Teshima H."/>
            <person name="Detter J.C."/>
            <person name="Han C."/>
            <person name="Tapia R."/>
            <person name="Land M."/>
            <person name="Hauser L."/>
            <person name="Kyrpides N."/>
            <person name="Ivanova N."/>
            <person name="Pagani I."/>
            <person name="Vogl K."/>
            <person name="Liu Z."/>
            <person name="Frigaard N.-U."/>
            <person name="Bryant D."/>
            <person name="Woyke T."/>
        </authorList>
    </citation>
    <scope>NUCLEOTIDE SEQUENCE [LARGE SCALE GENOMIC DNA]</scope>
    <source>
        <strain evidence="3">ATCC 17096 / DSM 198 / 6111</strain>
    </source>
</reference>
<dbReference type="CDD" id="cd03801">
    <property type="entry name" value="GT4_PimA-like"/>
    <property type="match status" value="1"/>
</dbReference>
<protein>
    <submittedName>
        <fullName evidence="2">Glycosyltransferase</fullName>
    </submittedName>
</protein>
<dbReference type="AlphaFoldDB" id="I3YFW9"/>
<dbReference type="SUPFAM" id="SSF53756">
    <property type="entry name" value="UDP-Glycosyltransferase/glycogen phosphorylase"/>
    <property type="match status" value="1"/>
</dbReference>
<name>I3YFW9_THIV6</name>
<evidence type="ECO:0000313" key="2">
    <source>
        <dbReference type="EMBL" id="AFL75887.1"/>
    </source>
</evidence>
<dbReference type="Gene3D" id="3.40.50.2000">
    <property type="entry name" value="Glycogen Phosphorylase B"/>
    <property type="match status" value="2"/>
</dbReference>
<dbReference type="Proteomes" id="UP000006062">
    <property type="component" value="Chromosome"/>
</dbReference>
<dbReference type="STRING" id="765911.Thivi_4064"/>
<dbReference type="EMBL" id="CP003154">
    <property type="protein sequence ID" value="AFL75887.1"/>
    <property type="molecule type" value="Genomic_DNA"/>
</dbReference>
<dbReference type="KEGG" id="tvi:Thivi_4064"/>
<keyword evidence="3" id="KW-1185">Reference proteome</keyword>